<comment type="similarity">
    <text evidence="1">Belongs to the EamA transporter family.</text>
</comment>
<dbReference type="RefSeq" id="WP_406792129.1">
    <property type="nucleotide sequence ID" value="NZ_JBJHZX010000014.1"/>
</dbReference>
<feature type="transmembrane region" description="Helical" evidence="2">
    <location>
        <begin position="119"/>
        <end position="138"/>
    </location>
</feature>
<feature type="transmembrane region" description="Helical" evidence="2">
    <location>
        <begin position="144"/>
        <end position="164"/>
    </location>
</feature>
<feature type="transmembrane region" description="Helical" evidence="2">
    <location>
        <begin position="88"/>
        <end position="112"/>
    </location>
</feature>
<evidence type="ECO:0000256" key="2">
    <source>
        <dbReference type="SAM" id="Phobius"/>
    </source>
</evidence>
<feature type="transmembrane region" description="Helical" evidence="2">
    <location>
        <begin position="33"/>
        <end position="51"/>
    </location>
</feature>
<dbReference type="Pfam" id="PF00892">
    <property type="entry name" value="EamA"/>
    <property type="match status" value="2"/>
</dbReference>
<evidence type="ECO:0000313" key="4">
    <source>
        <dbReference type="EMBL" id="MFL0196013.1"/>
    </source>
</evidence>
<organism evidence="4 5">
    <name type="scientific">Candidatus Clostridium eludens</name>
    <dbReference type="NCBI Taxonomy" id="3381663"/>
    <lineage>
        <taxon>Bacteria</taxon>
        <taxon>Bacillati</taxon>
        <taxon>Bacillota</taxon>
        <taxon>Clostridia</taxon>
        <taxon>Eubacteriales</taxon>
        <taxon>Clostridiaceae</taxon>
        <taxon>Clostridium</taxon>
    </lineage>
</organism>
<dbReference type="InterPro" id="IPR000620">
    <property type="entry name" value="EamA_dom"/>
</dbReference>
<sequence>MTRIYFKYFLALLLFGSNGIVASYILLNSYEIVFLRAFIGSLFLIVVFILSKGKLQGLQNKKHFIFLIISGMAMGISWMFLYEAYAEIGVSIATLIYCCGPVIVMVFAPLLFHEHLSILRILGFCIALIGMFFVNGNTLRQNGFSWGLICGILSAVMYAFMVIFNKKAKSITGLENAMLQLIASFLTVAIFMQIKQGLVISSLMQNIFPVLFLGVINTGIGCYLYFSSIQQLPAGSVGICGYLEQLSALVFSALFLQERLSGVQILGAIFIIGGAAIGELSIHKSKLNRC</sequence>
<dbReference type="SUPFAM" id="SSF103481">
    <property type="entry name" value="Multidrug resistance efflux transporter EmrE"/>
    <property type="match status" value="2"/>
</dbReference>
<dbReference type="PANTHER" id="PTHR22911">
    <property type="entry name" value="ACYL-MALONYL CONDENSING ENZYME-RELATED"/>
    <property type="match status" value="1"/>
</dbReference>
<feature type="transmembrane region" description="Helical" evidence="2">
    <location>
        <begin position="176"/>
        <end position="194"/>
    </location>
</feature>
<evidence type="ECO:0000313" key="5">
    <source>
        <dbReference type="Proteomes" id="UP001623660"/>
    </source>
</evidence>
<evidence type="ECO:0000256" key="1">
    <source>
        <dbReference type="ARBA" id="ARBA00007362"/>
    </source>
</evidence>
<feature type="domain" description="EamA" evidence="3">
    <location>
        <begin position="146"/>
        <end position="277"/>
    </location>
</feature>
<evidence type="ECO:0000259" key="3">
    <source>
        <dbReference type="Pfam" id="PF00892"/>
    </source>
</evidence>
<gene>
    <name evidence="4" type="ORF">ACJDU8_10610</name>
</gene>
<protein>
    <submittedName>
        <fullName evidence="4">DMT family transporter</fullName>
    </submittedName>
</protein>
<reference evidence="4 5" key="1">
    <citation type="submission" date="2024-11" db="EMBL/GenBank/DDBJ databases">
        <authorList>
            <person name="Heng Y.C."/>
            <person name="Lim A.C.H."/>
            <person name="Lee J.K.Y."/>
            <person name="Kittelmann S."/>
        </authorList>
    </citation>
    <scope>NUCLEOTIDE SEQUENCE [LARGE SCALE GENOMIC DNA]</scope>
    <source>
        <strain evidence="4 5">WILCCON 0269</strain>
    </source>
</reference>
<comment type="caution">
    <text evidence="4">The sequence shown here is derived from an EMBL/GenBank/DDBJ whole genome shotgun (WGS) entry which is preliminary data.</text>
</comment>
<dbReference type="EMBL" id="JBJHZX010000014">
    <property type="protein sequence ID" value="MFL0196013.1"/>
    <property type="molecule type" value="Genomic_DNA"/>
</dbReference>
<feature type="transmembrane region" description="Helical" evidence="2">
    <location>
        <begin position="63"/>
        <end position="82"/>
    </location>
</feature>
<name>A0ABW8SLF7_9CLOT</name>
<feature type="transmembrane region" description="Helical" evidence="2">
    <location>
        <begin position="238"/>
        <end position="256"/>
    </location>
</feature>
<keyword evidence="5" id="KW-1185">Reference proteome</keyword>
<dbReference type="PANTHER" id="PTHR22911:SF102">
    <property type="entry name" value="MEMBRANE PROTEIN"/>
    <property type="match status" value="1"/>
</dbReference>
<feature type="transmembrane region" description="Helical" evidence="2">
    <location>
        <begin position="7"/>
        <end position="27"/>
    </location>
</feature>
<dbReference type="Gene3D" id="1.10.3730.20">
    <property type="match status" value="2"/>
</dbReference>
<accession>A0ABW8SLF7</accession>
<feature type="transmembrane region" description="Helical" evidence="2">
    <location>
        <begin position="262"/>
        <end position="282"/>
    </location>
</feature>
<keyword evidence="2" id="KW-0812">Transmembrane</keyword>
<keyword evidence="2" id="KW-1133">Transmembrane helix</keyword>
<proteinExistence type="inferred from homology"/>
<dbReference type="InterPro" id="IPR037185">
    <property type="entry name" value="EmrE-like"/>
</dbReference>
<dbReference type="Proteomes" id="UP001623660">
    <property type="component" value="Unassembled WGS sequence"/>
</dbReference>
<keyword evidence="2" id="KW-0472">Membrane</keyword>
<feature type="domain" description="EamA" evidence="3">
    <location>
        <begin position="8"/>
        <end position="135"/>
    </location>
</feature>
<feature type="transmembrane region" description="Helical" evidence="2">
    <location>
        <begin position="206"/>
        <end position="226"/>
    </location>
</feature>